<evidence type="ECO:0000313" key="1">
    <source>
        <dbReference type="EMBL" id="MCX2977089.1"/>
    </source>
</evidence>
<comment type="caution">
    <text evidence="1">The sequence shown here is derived from an EMBL/GenBank/DDBJ whole genome shotgun (WGS) entry which is preliminary data.</text>
</comment>
<reference evidence="1" key="1">
    <citation type="submission" date="2019-02" db="EMBL/GenBank/DDBJ databases">
        <authorList>
            <person name="Li S.-H."/>
        </authorList>
    </citation>
    <scope>NUCLEOTIDE SEQUENCE</scope>
    <source>
        <strain evidence="1">IMCC11814</strain>
    </source>
</reference>
<organism evidence="1 2">
    <name type="scientific">Candidatus Marimicrobium litorale</name>
    <dbReference type="NCBI Taxonomy" id="2518991"/>
    <lineage>
        <taxon>Bacteria</taxon>
        <taxon>Pseudomonadati</taxon>
        <taxon>Pseudomonadota</taxon>
        <taxon>Gammaproteobacteria</taxon>
        <taxon>Cellvibrionales</taxon>
        <taxon>Halieaceae</taxon>
        <taxon>Marimicrobium</taxon>
    </lineage>
</organism>
<gene>
    <name evidence="1" type="ORF">EYC82_06945</name>
</gene>
<proteinExistence type="predicted"/>
<sequence length="200" mass="21663">MASLQSMMQAHLPEGGVAIPYGRNTHIEVVDVATGQVWMSVQPVTRVESDRLKSGLDDSLQVVGIGTASMDAALFRYSPEGDGEPVRERDIGGRRFINVALPGEPRIHAGGMMQMAVNKAHVVGFEAGRALTIMRLPDGDFVEIVGSPLHDNELPLPDGARLQKIVLREPWVLELPTPTIAFFCNCSGLRSFQGPVILPI</sequence>
<name>A0ABT3T4U6_9GAMM</name>
<evidence type="ECO:0000313" key="2">
    <source>
        <dbReference type="Proteomes" id="UP001143304"/>
    </source>
</evidence>
<protein>
    <submittedName>
        <fullName evidence="1">Uncharacterized protein</fullName>
    </submittedName>
</protein>
<dbReference type="Proteomes" id="UP001143304">
    <property type="component" value="Unassembled WGS sequence"/>
</dbReference>
<keyword evidence="2" id="KW-1185">Reference proteome</keyword>
<dbReference type="EMBL" id="SHNO01000001">
    <property type="protein sequence ID" value="MCX2977089.1"/>
    <property type="molecule type" value="Genomic_DNA"/>
</dbReference>
<dbReference type="RefSeq" id="WP_279248818.1">
    <property type="nucleotide sequence ID" value="NZ_SHNO01000001.1"/>
</dbReference>
<accession>A0ABT3T4U6</accession>